<feature type="region of interest" description="Disordered" evidence="1">
    <location>
        <begin position="1"/>
        <end position="20"/>
    </location>
</feature>
<name>A0A0G4ICA4_9ALVE</name>
<reference evidence="2" key="1">
    <citation type="submission" date="2014-11" db="EMBL/GenBank/DDBJ databases">
        <authorList>
            <person name="Otto D Thomas"/>
            <person name="Naeem Raeece"/>
        </authorList>
    </citation>
    <scope>NUCLEOTIDE SEQUENCE</scope>
</reference>
<sequence length="84" mass="7791">MGGMGVGGGNGSVTSDLRSGGIIVEKIEVSGEEEDERDTLMGAASAGTTPMPATAAARGGGGGVLGGIGRADPGAGLGGMGGEE</sequence>
<proteinExistence type="predicted"/>
<evidence type="ECO:0000256" key="1">
    <source>
        <dbReference type="SAM" id="MobiDB-lite"/>
    </source>
</evidence>
<gene>
    <name evidence="2" type="ORF">Cvel_13081</name>
</gene>
<dbReference type="VEuPathDB" id="CryptoDB:Cvel_13081"/>
<accession>A0A0G4ICA4</accession>
<evidence type="ECO:0000313" key="2">
    <source>
        <dbReference type="EMBL" id="CEM54836.1"/>
    </source>
</evidence>
<dbReference type="AlphaFoldDB" id="A0A0G4ICA4"/>
<protein>
    <submittedName>
        <fullName evidence="2">Uncharacterized protein</fullName>
    </submittedName>
</protein>
<feature type="compositionally biased region" description="Gly residues" evidence="1">
    <location>
        <begin position="1"/>
        <end position="11"/>
    </location>
</feature>
<dbReference type="EMBL" id="CDMZ01005822">
    <property type="protein sequence ID" value="CEM54836.1"/>
    <property type="molecule type" value="Genomic_DNA"/>
</dbReference>
<organism evidence="2">
    <name type="scientific">Chromera velia CCMP2878</name>
    <dbReference type="NCBI Taxonomy" id="1169474"/>
    <lineage>
        <taxon>Eukaryota</taxon>
        <taxon>Sar</taxon>
        <taxon>Alveolata</taxon>
        <taxon>Colpodellida</taxon>
        <taxon>Chromeraceae</taxon>
        <taxon>Chromera</taxon>
    </lineage>
</organism>